<dbReference type="RefSeq" id="WP_073594116.1">
    <property type="nucleotide sequence ID" value="NZ_MRCE01000012.1"/>
</dbReference>
<keyword evidence="1" id="KW-0732">Signal</keyword>
<accession>A0A1U7IJJ2</accession>
<dbReference type="OrthoDB" id="128043at2"/>
<protein>
    <recommendedName>
        <fullName evidence="4">YtkA-like domain-containing protein</fullName>
    </recommendedName>
</protein>
<organism evidence="2 3">
    <name type="scientific">[Phormidium ambiguum] IAM M-71</name>
    <dbReference type="NCBI Taxonomy" id="454136"/>
    <lineage>
        <taxon>Bacteria</taxon>
        <taxon>Bacillati</taxon>
        <taxon>Cyanobacteriota</taxon>
        <taxon>Cyanophyceae</taxon>
        <taxon>Oscillatoriophycideae</taxon>
        <taxon>Aerosakkonematales</taxon>
        <taxon>Aerosakkonemataceae</taxon>
        <taxon>Floridanema</taxon>
    </lineage>
</organism>
<sequence length="293" mass="32909">MHRFSTAIAIVATLLLAQSCTNSNQTTATNVANNHQEEHSMKEINHTHDAHSHNHSSHTTKSEFAKAKLTTPGNILPNTNIPVTINIQDSTGKTIEKFDRFQEEFMHLILVSDDLQFFSHLHPTYKGNGRFEINARFPQPGNYTFFSDYKPAGKSEQISVLKTQVPGKNTLISAKNLSHMRTFANTNVELLFSTPAVKAGEEVTIMFHLEDPVNNQPVTDLQPYLGEAGHLVILQQSPVLSEANYIHAHALKGTPPGKIHFLTRFPKRGMYKLWGQFKRNGEIITADFWVNVI</sequence>
<dbReference type="EMBL" id="MRCE01000012">
    <property type="protein sequence ID" value="OKH37367.1"/>
    <property type="molecule type" value="Genomic_DNA"/>
</dbReference>
<evidence type="ECO:0000256" key="1">
    <source>
        <dbReference type="SAM" id="SignalP"/>
    </source>
</evidence>
<evidence type="ECO:0008006" key="4">
    <source>
        <dbReference type="Google" id="ProtNLM"/>
    </source>
</evidence>
<reference evidence="2 3" key="1">
    <citation type="submission" date="2016-11" db="EMBL/GenBank/DDBJ databases">
        <title>Draft Genome Sequences of Nine Cyanobacterial Strains from Diverse Habitats.</title>
        <authorList>
            <person name="Zhu T."/>
            <person name="Hou S."/>
            <person name="Lu X."/>
            <person name="Hess W.R."/>
        </authorList>
    </citation>
    <scope>NUCLEOTIDE SEQUENCE [LARGE SCALE GENOMIC DNA]</scope>
    <source>
        <strain evidence="2 3">IAM M-71</strain>
    </source>
</reference>
<evidence type="ECO:0000313" key="2">
    <source>
        <dbReference type="EMBL" id="OKH37367.1"/>
    </source>
</evidence>
<proteinExistence type="predicted"/>
<name>A0A1U7IJJ2_9CYAN</name>
<evidence type="ECO:0000313" key="3">
    <source>
        <dbReference type="Proteomes" id="UP000185860"/>
    </source>
</evidence>
<dbReference type="PROSITE" id="PS51257">
    <property type="entry name" value="PROKAR_LIPOPROTEIN"/>
    <property type="match status" value="1"/>
</dbReference>
<dbReference type="AlphaFoldDB" id="A0A1U7IJJ2"/>
<comment type="caution">
    <text evidence="2">The sequence shown here is derived from an EMBL/GenBank/DDBJ whole genome shotgun (WGS) entry which is preliminary data.</text>
</comment>
<dbReference type="STRING" id="454136.NIES2119_14065"/>
<feature type="chain" id="PRO_5012911214" description="YtkA-like domain-containing protein" evidence="1">
    <location>
        <begin position="25"/>
        <end position="293"/>
    </location>
</feature>
<feature type="signal peptide" evidence="1">
    <location>
        <begin position="1"/>
        <end position="24"/>
    </location>
</feature>
<dbReference type="Proteomes" id="UP000185860">
    <property type="component" value="Unassembled WGS sequence"/>
</dbReference>
<gene>
    <name evidence="2" type="ORF">NIES2119_14065</name>
</gene>